<dbReference type="InterPro" id="IPR010982">
    <property type="entry name" value="Lambda_DNA-bd_dom_sf"/>
</dbReference>
<dbReference type="SMART" id="SM00530">
    <property type="entry name" value="HTH_XRE"/>
    <property type="match status" value="1"/>
</dbReference>
<dbReference type="Pfam" id="PF19054">
    <property type="entry name" value="DUF5753"/>
    <property type="match status" value="1"/>
</dbReference>
<dbReference type="Pfam" id="PF13560">
    <property type="entry name" value="HTH_31"/>
    <property type="match status" value="1"/>
</dbReference>
<dbReference type="RefSeq" id="WP_344971184.1">
    <property type="nucleotide sequence ID" value="NZ_BAABDD010000010.1"/>
</dbReference>
<dbReference type="InterPro" id="IPR043917">
    <property type="entry name" value="DUF5753"/>
</dbReference>
<dbReference type="Gene3D" id="1.10.260.40">
    <property type="entry name" value="lambda repressor-like DNA-binding domains"/>
    <property type="match status" value="1"/>
</dbReference>
<gene>
    <name evidence="2" type="ORF">GCM10022402_25070</name>
</gene>
<protein>
    <submittedName>
        <fullName evidence="2">Helix-turn-helix transcriptional regulator</fullName>
    </submittedName>
</protein>
<evidence type="ECO:0000259" key="1">
    <source>
        <dbReference type="PROSITE" id="PS50943"/>
    </source>
</evidence>
<evidence type="ECO:0000313" key="3">
    <source>
        <dbReference type="Proteomes" id="UP001500908"/>
    </source>
</evidence>
<sequence length="282" mass="32018">MAQRKVTLRAQWLGKLLKELREQNAMTLKEASEYLGRDAPALSRFESGVHPIRRGDVYALMDLYGVEDKTQRDILLQLTGEVAKTGWWEKYSHDLSGGIIDYVWLENRAERLWTFDVTPVHGLLQTAAYAEAWLRAVRPTATTKQVNRWVEMRLRRQEILTRDEPAHLTALMDEAVLRRPVGQRQVMKDQLHHLLDQAQRPNIDLHVLPFASGEHSSPDGGFALIKMSDPFPTIAHAAGPAGTLYVETDDAEQLVSVYDRLRQASLSTEDTITLIASIEKEL</sequence>
<dbReference type="Proteomes" id="UP001500908">
    <property type="component" value="Unassembled WGS sequence"/>
</dbReference>
<name>A0ABP7FNM0_9ACTN</name>
<dbReference type="InterPro" id="IPR001387">
    <property type="entry name" value="Cro/C1-type_HTH"/>
</dbReference>
<proteinExistence type="predicted"/>
<feature type="domain" description="HTH cro/C1-type" evidence="1">
    <location>
        <begin position="17"/>
        <end position="71"/>
    </location>
</feature>
<dbReference type="PROSITE" id="PS50943">
    <property type="entry name" value="HTH_CROC1"/>
    <property type="match status" value="1"/>
</dbReference>
<keyword evidence="3" id="KW-1185">Reference proteome</keyword>
<accession>A0ABP7FNM0</accession>
<comment type="caution">
    <text evidence="2">The sequence shown here is derived from an EMBL/GenBank/DDBJ whole genome shotgun (WGS) entry which is preliminary data.</text>
</comment>
<dbReference type="CDD" id="cd00093">
    <property type="entry name" value="HTH_XRE"/>
    <property type="match status" value="1"/>
</dbReference>
<reference evidence="3" key="1">
    <citation type="journal article" date="2019" name="Int. J. Syst. Evol. Microbiol.">
        <title>The Global Catalogue of Microorganisms (GCM) 10K type strain sequencing project: providing services to taxonomists for standard genome sequencing and annotation.</title>
        <authorList>
            <consortium name="The Broad Institute Genomics Platform"/>
            <consortium name="The Broad Institute Genome Sequencing Center for Infectious Disease"/>
            <person name="Wu L."/>
            <person name="Ma J."/>
        </authorList>
    </citation>
    <scope>NUCLEOTIDE SEQUENCE [LARGE SCALE GENOMIC DNA]</scope>
    <source>
        <strain evidence="3">JCM 17137</strain>
    </source>
</reference>
<dbReference type="SUPFAM" id="SSF47413">
    <property type="entry name" value="lambda repressor-like DNA-binding domains"/>
    <property type="match status" value="1"/>
</dbReference>
<organism evidence="2 3">
    <name type="scientific">Salinactinospora qingdaonensis</name>
    <dbReference type="NCBI Taxonomy" id="702744"/>
    <lineage>
        <taxon>Bacteria</taxon>
        <taxon>Bacillati</taxon>
        <taxon>Actinomycetota</taxon>
        <taxon>Actinomycetes</taxon>
        <taxon>Streptosporangiales</taxon>
        <taxon>Nocardiopsidaceae</taxon>
        <taxon>Salinactinospora</taxon>
    </lineage>
</organism>
<dbReference type="EMBL" id="BAABDD010000010">
    <property type="protein sequence ID" value="GAA3744439.1"/>
    <property type="molecule type" value="Genomic_DNA"/>
</dbReference>
<evidence type="ECO:0000313" key="2">
    <source>
        <dbReference type="EMBL" id="GAA3744439.1"/>
    </source>
</evidence>